<keyword evidence="2" id="KW-1133">Transmembrane helix</keyword>
<sequence>MVVATVMGMMTIPVMMAIDQSKAKRLYRPYADGGVLGLQENSLLKLVTDKDKQLNDDGCALSGYNSQCELQTQTPPDLQKVVFNSNSFVNTITVTEASVAAERMSSECAENRITILLAGTLAVCYCAVTVDSMRGALGKPEALLQVSVLMPGLLELEADSINQRWTFSTNVVFRFSYEGFGLTSGDTIRIISSDGRCTDDNFNPNTAAFAYTALKATRVKCPVPCTDVTLTGGAEPGDLSTKVLSADSYNCDVSNENCETNDITTITVLSDTETELVFQKPHGMMTGDEITLGANIFCSPGSAYRGEDETGEQQELLAARLEHARIQASCQQLFRAELEVAQRNASAEQKAAEEQHAMRDAGISDSVAMIPVNHVKRVCNTLLTALKGAFDFADAAGNSGTAPDTYIAAPGHPDETRAPRGCDARLDIFGAAIAHWQKFIATENPLIGRIRIGWPSIARVGGGNGAKYVEEIGKMTIRNPVPSSALWEALGSELGDDARSDAWHSDVPAVCYEEAQDTAAIALCHAVHVLKDSLRLKIVFLATDLLDIRYSDLAGSEIPFTARCFASCPWPRSRFVASSFLNSGGDLDLTRLELLLSATVYPQYRPFGSEASTAMADSSPTLPETETPTEESQEEISSAQPSEAPARTELDVAKSEGVLRPLETKLGRRQVTDSAAFKMGFRTWLYANGIWPTILCESGPYGNDFGPLPSDPEVPKLVAMAEVASWPLFGQLCQELEMIWVDRSNPESRRAAKMLVSIPPNWKRALIVVPFQSFLDVLWYGTWYYFNDSGVYPREYWERFDPLFAFFAWIPMGLAVSMGEPQTLREAIAFGAWIGFLTFAIYAGVELTFDPVWRAAWWYSVVDTTWGISVSAVSCSFGYWSMEKCCGTQPRQGDADRDKLLDKA</sequence>
<dbReference type="AlphaFoldDB" id="A0A1Q9DD02"/>
<gene>
    <name evidence="3" type="ORF">AK812_SmicGene25109</name>
</gene>
<comment type="caution">
    <text evidence="3">The sequence shown here is derived from an EMBL/GenBank/DDBJ whole genome shotgun (WGS) entry which is preliminary data.</text>
</comment>
<evidence type="ECO:0000256" key="2">
    <source>
        <dbReference type="SAM" id="Phobius"/>
    </source>
</evidence>
<dbReference type="Proteomes" id="UP000186817">
    <property type="component" value="Unassembled WGS sequence"/>
</dbReference>
<dbReference type="EMBL" id="LSRX01000597">
    <property type="protein sequence ID" value="OLP93027.1"/>
    <property type="molecule type" value="Genomic_DNA"/>
</dbReference>
<evidence type="ECO:0000313" key="3">
    <source>
        <dbReference type="EMBL" id="OLP93027.1"/>
    </source>
</evidence>
<accession>A0A1Q9DD02</accession>
<keyword evidence="2" id="KW-0812">Transmembrane</keyword>
<dbReference type="OrthoDB" id="405906at2759"/>
<name>A0A1Q9DD02_SYMMI</name>
<keyword evidence="2" id="KW-0472">Membrane</keyword>
<evidence type="ECO:0000313" key="4">
    <source>
        <dbReference type="Proteomes" id="UP000186817"/>
    </source>
</evidence>
<feature type="transmembrane region" description="Helical" evidence="2">
    <location>
        <begin position="857"/>
        <end position="880"/>
    </location>
</feature>
<feature type="transmembrane region" description="Helical" evidence="2">
    <location>
        <begin position="827"/>
        <end position="845"/>
    </location>
</feature>
<organism evidence="3 4">
    <name type="scientific">Symbiodinium microadriaticum</name>
    <name type="common">Dinoflagellate</name>
    <name type="synonym">Zooxanthella microadriatica</name>
    <dbReference type="NCBI Taxonomy" id="2951"/>
    <lineage>
        <taxon>Eukaryota</taxon>
        <taxon>Sar</taxon>
        <taxon>Alveolata</taxon>
        <taxon>Dinophyceae</taxon>
        <taxon>Suessiales</taxon>
        <taxon>Symbiodiniaceae</taxon>
        <taxon>Symbiodinium</taxon>
    </lineage>
</organism>
<feature type="region of interest" description="Disordered" evidence="1">
    <location>
        <begin position="611"/>
        <end position="654"/>
    </location>
</feature>
<evidence type="ECO:0000256" key="1">
    <source>
        <dbReference type="SAM" id="MobiDB-lite"/>
    </source>
</evidence>
<reference evidence="3 4" key="1">
    <citation type="submission" date="2016-02" db="EMBL/GenBank/DDBJ databases">
        <title>Genome analysis of coral dinoflagellate symbionts highlights evolutionary adaptations to a symbiotic lifestyle.</title>
        <authorList>
            <person name="Aranda M."/>
            <person name="Li Y."/>
            <person name="Liew Y.J."/>
            <person name="Baumgarten S."/>
            <person name="Simakov O."/>
            <person name="Wilson M."/>
            <person name="Piel J."/>
            <person name="Ashoor H."/>
            <person name="Bougouffa S."/>
            <person name="Bajic V.B."/>
            <person name="Ryu T."/>
            <person name="Ravasi T."/>
            <person name="Bayer T."/>
            <person name="Micklem G."/>
            <person name="Kim H."/>
            <person name="Bhak J."/>
            <person name="Lajeunesse T.C."/>
            <person name="Voolstra C.R."/>
        </authorList>
    </citation>
    <scope>NUCLEOTIDE SEQUENCE [LARGE SCALE GENOMIC DNA]</scope>
    <source>
        <strain evidence="3 4">CCMP2467</strain>
    </source>
</reference>
<protein>
    <submittedName>
        <fullName evidence="3">Uncharacterized protein</fullName>
    </submittedName>
</protein>
<keyword evidence="4" id="KW-1185">Reference proteome</keyword>
<proteinExistence type="predicted"/>
<feature type="transmembrane region" description="Helical" evidence="2">
    <location>
        <begin position="803"/>
        <end position="820"/>
    </location>
</feature>